<name>A0A9W2Z6F5_BIOGL</name>
<organism evidence="2 3">
    <name type="scientific">Biomphalaria glabrata</name>
    <name type="common">Bloodfluke planorb</name>
    <name type="synonym">Freshwater snail</name>
    <dbReference type="NCBI Taxonomy" id="6526"/>
    <lineage>
        <taxon>Eukaryota</taxon>
        <taxon>Metazoa</taxon>
        <taxon>Spiralia</taxon>
        <taxon>Lophotrochozoa</taxon>
        <taxon>Mollusca</taxon>
        <taxon>Gastropoda</taxon>
        <taxon>Heterobranchia</taxon>
        <taxon>Euthyneura</taxon>
        <taxon>Panpulmonata</taxon>
        <taxon>Hygrophila</taxon>
        <taxon>Lymnaeoidea</taxon>
        <taxon>Planorbidae</taxon>
        <taxon>Biomphalaria</taxon>
    </lineage>
</organism>
<dbReference type="AlphaFoldDB" id="A0A9W2Z6F5"/>
<keyword evidence="1" id="KW-1133">Transmembrane helix</keyword>
<keyword evidence="1" id="KW-0472">Membrane</keyword>
<evidence type="ECO:0000256" key="1">
    <source>
        <dbReference type="SAM" id="Phobius"/>
    </source>
</evidence>
<evidence type="ECO:0000313" key="2">
    <source>
        <dbReference type="Proteomes" id="UP001165740"/>
    </source>
</evidence>
<feature type="transmembrane region" description="Helical" evidence="1">
    <location>
        <begin position="36"/>
        <end position="60"/>
    </location>
</feature>
<protein>
    <submittedName>
        <fullName evidence="3">Uncharacterized protein LOC106062349 isoform X1</fullName>
    </submittedName>
</protein>
<feature type="transmembrane region" description="Helical" evidence="1">
    <location>
        <begin position="115"/>
        <end position="135"/>
    </location>
</feature>
<keyword evidence="1" id="KW-0812">Transmembrane</keyword>
<proteinExistence type="predicted"/>
<feature type="transmembrane region" description="Helical" evidence="1">
    <location>
        <begin position="7"/>
        <end position="30"/>
    </location>
</feature>
<reference evidence="3" key="1">
    <citation type="submission" date="2025-08" db="UniProtKB">
        <authorList>
            <consortium name="RefSeq"/>
        </authorList>
    </citation>
    <scope>IDENTIFICATION</scope>
</reference>
<accession>A0A9W2Z6F5</accession>
<feature type="transmembrane region" description="Helical" evidence="1">
    <location>
        <begin position="72"/>
        <end position="95"/>
    </location>
</feature>
<gene>
    <name evidence="3" type="primary">LOC106062349</name>
</gene>
<keyword evidence="2" id="KW-1185">Reference proteome</keyword>
<evidence type="ECO:0000313" key="3">
    <source>
        <dbReference type="RefSeq" id="XP_055870493.1"/>
    </source>
</evidence>
<dbReference type="Proteomes" id="UP001165740">
    <property type="component" value="Chromosome 16"/>
</dbReference>
<dbReference type="RefSeq" id="XP_055870493.1">
    <property type="nucleotide sequence ID" value="XM_056014518.1"/>
</dbReference>
<sequence length="162" mass="17749">MNRKACNFGLLISSLLLHCISFIMMMVSYFVEKPDFIIVIMVAFSLLFTLACIVLNLILLSAMCCCRQARCVYVLTWVSLGLGIPAGVFAIVGWSFDILARNRHVYQPIGSGARLALLVVSSIFLITAAGFNGGIRRLNVNDPSPDSELVANIKKTKEQTSS</sequence>
<dbReference type="GeneID" id="106062349"/>